<evidence type="ECO:0000256" key="1">
    <source>
        <dbReference type="ARBA" id="ARBA00000085"/>
    </source>
</evidence>
<protein>
    <recommendedName>
        <fullName evidence="2">histidine kinase</fullName>
        <ecNumber evidence="2">2.7.13.3</ecNumber>
    </recommendedName>
</protein>
<comment type="catalytic activity">
    <reaction evidence="1">
        <text>ATP + protein L-histidine = ADP + protein N-phospho-L-histidine.</text>
        <dbReference type="EC" id="2.7.13.3"/>
    </reaction>
</comment>
<dbReference type="InterPro" id="IPR003594">
    <property type="entry name" value="HATPase_dom"/>
</dbReference>
<feature type="coiled-coil region" evidence="4">
    <location>
        <begin position="657"/>
        <end position="692"/>
    </location>
</feature>
<feature type="transmembrane region" description="Helical" evidence="5">
    <location>
        <begin position="6"/>
        <end position="26"/>
    </location>
</feature>
<dbReference type="CDD" id="cd00130">
    <property type="entry name" value="PAS"/>
    <property type="match status" value="2"/>
</dbReference>
<dbReference type="InterPro" id="IPR000014">
    <property type="entry name" value="PAS"/>
</dbReference>
<dbReference type="Pfam" id="PF08448">
    <property type="entry name" value="PAS_4"/>
    <property type="match status" value="1"/>
</dbReference>
<feature type="domain" description="Histidine kinase" evidence="6">
    <location>
        <begin position="704"/>
        <end position="930"/>
    </location>
</feature>
<dbReference type="PANTHER" id="PTHR43065">
    <property type="entry name" value="SENSOR HISTIDINE KINASE"/>
    <property type="match status" value="1"/>
</dbReference>
<keyword evidence="5" id="KW-1133">Transmembrane helix</keyword>
<dbReference type="Gene3D" id="3.30.450.20">
    <property type="entry name" value="PAS domain"/>
    <property type="match status" value="3"/>
</dbReference>
<dbReference type="Pfam" id="PF13426">
    <property type="entry name" value="PAS_9"/>
    <property type="match status" value="1"/>
</dbReference>
<name>A0ABS2WT84_9BACT</name>
<dbReference type="Pfam" id="PF13188">
    <property type="entry name" value="PAS_8"/>
    <property type="match status" value="1"/>
</dbReference>
<dbReference type="PROSITE" id="PS50109">
    <property type="entry name" value="HIS_KIN"/>
    <property type="match status" value="1"/>
</dbReference>
<dbReference type="InterPro" id="IPR013656">
    <property type="entry name" value="PAS_4"/>
</dbReference>
<reference evidence="8" key="2">
    <citation type="submission" date="2021-02" db="EMBL/GenBank/DDBJ databases">
        <authorList>
            <person name="Merkel A.Y."/>
        </authorList>
    </citation>
    <scope>NUCLEOTIDE SEQUENCE</scope>
    <source>
        <strain evidence="8">T05b</strain>
    </source>
</reference>
<dbReference type="SUPFAM" id="SSF55785">
    <property type="entry name" value="PYP-like sensor domain (PAS domain)"/>
    <property type="match status" value="3"/>
</dbReference>
<dbReference type="InterPro" id="IPR036890">
    <property type="entry name" value="HATPase_C_sf"/>
</dbReference>
<dbReference type="SMART" id="SM00387">
    <property type="entry name" value="HATPase_c"/>
    <property type="match status" value="1"/>
</dbReference>
<feature type="domain" description="PAS" evidence="7">
    <location>
        <begin position="428"/>
        <end position="459"/>
    </location>
</feature>
<dbReference type="PANTHER" id="PTHR43065:SF42">
    <property type="entry name" value="TWO-COMPONENT SENSOR PPRA"/>
    <property type="match status" value="1"/>
</dbReference>
<evidence type="ECO:0000256" key="4">
    <source>
        <dbReference type="SAM" id="Coils"/>
    </source>
</evidence>
<evidence type="ECO:0000256" key="3">
    <source>
        <dbReference type="ARBA" id="ARBA00022553"/>
    </source>
</evidence>
<dbReference type="Proteomes" id="UP000703590">
    <property type="component" value="Unassembled WGS sequence"/>
</dbReference>
<dbReference type="PRINTS" id="PR00344">
    <property type="entry name" value="BCTRLSENSOR"/>
</dbReference>
<evidence type="ECO:0000313" key="8">
    <source>
        <dbReference type="EMBL" id="MBN2964805.1"/>
    </source>
</evidence>
<feature type="domain" description="PAS" evidence="7">
    <location>
        <begin position="544"/>
        <end position="614"/>
    </location>
</feature>
<keyword evidence="3" id="KW-0597">Phosphoprotein</keyword>
<evidence type="ECO:0000313" key="9">
    <source>
        <dbReference type="Proteomes" id="UP000703590"/>
    </source>
</evidence>
<dbReference type="EC" id="2.7.13.3" evidence="2"/>
<dbReference type="NCBIfam" id="TIGR00229">
    <property type="entry name" value="sensory_box"/>
    <property type="match status" value="2"/>
</dbReference>
<organism evidence="8 9">
    <name type="scientific">Sulfurospirillum tamanense</name>
    <dbReference type="NCBI Taxonomy" id="2813362"/>
    <lineage>
        <taxon>Bacteria</taxon>
        <taxon>Pseudomonadati</taxon>
        <taxon>Campylobacterota</taxon>
        <taxon>Epsilonproteobacteria</taxon>
        <taxon>Campylobacterales</taxon>
        <taxon>Sulfurospirillaceae</taxon>
        <taxon>Sulfurospirillum</taxon>
    </lineage>
</organism>
<proteinExistence type="predicted"/>
<gene>
    <name evidence="8" type="ORF">JWV37_08425</name>
</gene>
<keyword evidence="4" id="KW-0175">Coiled coil</keyword>
<reference evidence="8" key="1">
    <citation type="submission" date="2021-02" db="EMBL/GenBank/DDBJ databases">
        <title>Sulfurospirillum tamanensis sp. nov.</title>
        <authorList>
            <person name="Frolova A."/>
            <person name="Merkel A."/>
            <person name="Slobodkin A."/>
        </authorList>
    </citation>
    <scope>NUCLEOTIDE SEQUENCE</scope>
    <source>
        <strain evidence="8">T05b</strain>
    </source>
</reference>
<accession>A0ABS2WT84</accession>
<evidence type="ECO:0000256" key="2">
    <source>
        <dbReference type="ARBA" id="ARBA00012438"/>
    </source>
</evidence>
<dbReference type="InterPro" id="IPR036097">
    <property type="entry name" value="HisK_dim/P_sf"/>
</dbReference>
<keyword evidence="5" id="KW-0472">Membrane</keyword>
<dbReference type="EMBL" id="JAFHKK010000017">
    <property type="protein sequence ID" value="MBN2964805.1"/>
    <property type="molecule type" value="Genomic_DNA"/>
</dbReference>
<dbReference type="PROSITE" id="PS50112">
    <property type="entry name" value="PAS"/>
    <property type="match status" value="3"/>
</dbReference>
<dbReference type="Pfam" id="PF00512">
    <property type="entry name" value="HisKA"/>
    <property type="match status" value="1"/>
</dbReference>
<keyword evidence="9" id="KW-1185">Reference proteome</keyword>
<keyword evidence="5" id="KW-0812">Transmembrane</keyword>
<dbReference type="RefSeq" id="WP_205459352.1">
    <property type="nucleotide sequence ID" value="NZ_JAFHKK010000017.1"/>
</dbReference>
<evidence type="ECO:0000259" key="6">
    <source>
        <dbReference type="PROSITE" id="PS50109"/>
    </source>
</evidence>
<dbReference type="Pfam" id="PF02518">
    <property type="entry name" value="HATPase_c"/>
    <property type="match status" value="1"/>
</dbReference>
<dbReference type="InterPro" id="IPR004358">
    <property type="entry name" value="Sig_transdc_His_kin-like_C"/>
</dbReference>
<evidence type="ECO:0000256" key="5">
    <source>
        <dbReference type="SAM" id="Phobius"/>
    </source>
</evidence>
<dbReference type="SMART" id="SM00091">
    <property type="entry name" value="PAS"/>
    <property type="match status" value="3"/>
</dbReference>
<dbReference type="SUPFAM" id="SSF55874">
    <property type="entry name" value="ATPase domain of HSP90 chaperone/DNA topoisomerase II/histidine kinase"/>
    <property type="match status" value="1"/>
</dbReference>
<sequence length="933" mass="107376">MKRSFRVLNLSLLFGVFVVIAFALFVRYDMLKQAYIFAEKQLVRFDVRHKAIEEDMAHKALLGAEFIALSPMREAIEAQWKQGKKSLLISDIQASDPDLARNLASLGIACVIHGHQEMLPMLFVPECNAPVLGFNVLVGETRVYVGFLLDRVFELFKRHDDKPYGLALKNGFFEDQNRALGAIKHGFLMDFAQMETLFSHSNNTFLKNKHDATFGAQERAVLLVEDEILLVLPFVLNENFLGYFIKKETIETLVGSRRYVKETYGPLGVLLLTMFAFGYFMWQKKEALRALNSHVLKQKEQTEALIEEAEFGVAYVDASGLFSYANEKFFDLLHVEPRFVLGENIAYFFGRDQAREMVKKAFAGEKIKARHYFCYLDQTTVDLEVLILLNPEKNALHYMIFSRKEKTDLERLLKRTSVYFNHSDLGHIITDETFVVIECNDTLERLCGFSKKEIVGQNMGILFHTGMLFETWKKNYAQALLEPTGAGFEYRLSHKTKGVFWVEMFGNTFIESGRKQYIFSIRDISVRVNARNTIRRLNEGLQQKYNELETILEVIPLPVFIKDKEFRYIGCNRAFCDFFNVEKEHMIGQTVADLFPETFSKRVQKKDQMMLQQDFQQYKSVVALSGDKKEGKVLEFHKKAFYKEGQFDGFVGLVLDITSKEKEKQILKEAVKREVEKNIQILEQHQEEKIKDAKFSSIGKMAAGITHEINTPLTYIKGNVELLRMDIESIKEESLRESMLKDTQTILEGLGRIANIIESMREASQKSSETPEVINLFETLVHALVLSHNRAKQIVAIRVNRTPFNLSFSKEAYRFTCKVQKQRIEQVWIIILNNALDELIKIDTFENRLLDIWMHCDKERIIVRFKDNAGGIDAKILPTLFEPFVSTKTSSGMGIGLNIAQKIVGEQKGTIRAFNEDQGAVLEVVLPSYKENK</sequence>
<comment type="caution">
    <text evidence="8">The sequence shown here is derived from an EMBL/GenBank/DDBJ whole genome shotgun (WGS) entry which is preliminary data.</text>
</comment>
<dbReference type="InterPro" id="IPR003661">
    <property type="entry name" value="HisK_dim/P_dom"/>
</dbReference>
<dbReference type="CDD" id="cd00082">
    <property type="entry name" value="HisKA"/>
    <property type="match status" value="1"/>
</dbReference>
<dbReference type="Gene3D" id="3.30.565.10">
    <property type="entry name" value="Histidine kinase-like ATPase, C-terminal domain"/>
    <property type="match status" value="1"/>
</dbReference>
<dbReference type="InterPro" id="IPR035965">
    <property type="entry name" value="PAS-like_dom_sf"/>
</dbReference>
<dbReference type="InterPro" id="IPR005467">
    <property type="entry name" value="His_kinase_dom"/>
</dbReference>
<feature type="domain" description="PAS" evidence="7">
    <location>
        <begin position="298"/>
        <end position="370"/>
    </location>
</feature>
<evidence type="ECO:0000259" key="7">
    <source>
        <dbReference type="PROSITE" id="PS50112"/>
    </source>
</evidence>
<dbReference type="SMART" id="SM00388">
    <property type="entry name" value="HisKA"/>
    <property type="match status" value="1"/>
</dbReference>
<dbReference type="SUPFAM" id="SSF47384">
    <property type="entry name" value="Homodimeric domain of signal transducing histidine kinase"/>
    <property type="match status" value="1"/>
</dbReference>
<dbReference type="Gene3D" id="1.10.287.130">
    <property type="match status" value="1"/>
</dbReference>